<feature type="domain" description="WYL" evidence="1">
    <location>
        <begin position="152"/>
        <end position="218"/>
    </location>
</feature>
<dbReference type="PANTHER" id="PTHR34580:SF1">
    <property type="entry name" value="PROTEIN PAFC"/>
    <property type="match status" value="1"/>
</dbReference>
<dbReference type="AlphaFoldDB" id="A0A9X2XCE0"/>
<gene>
    <name evidence="3" type="ORF">NYR54_18910</name>
</gene>
<evidence type="ECO:0000313" key="4">
    <source>
        <dbReference type="Proteomes" id="UP001149009"/>
    </source>
</evidence>
<dbReference type="Pfam" id="PF25583">
    <property type="entry name" value="WCX"/>
    <property type="match status" value="1"/>
</dbReference>
<dbReference type="Proteomes" id="UP001149009">
    <property type="component" value="Unassembled WGS sequence"/>
</dbReference>
<dbReference type="Pfam" id="PF13280">
    <property type="entry name" value="WYL"/>
    <property type="match status" value="1"/>
</dbReference>
<dbReference type="InterPro" id="IPR057727">
    <property type="entry name" value="WCX_dom"/>
</dbReference>
<sequence length="330" mass="37485">MSFEKARTLIQLAAMVRAHRQGVTLDDIVDRFNVATRTAQRMVRALEEIFIDVESYIDDFGRKRWRMRGGSLRDFLTVTAEQTAALDVAIDAMVREGAIAEASHLRTVRDTVHALVPDTRAVRIETDHEALLEAMGLLARPGPRPLVNETLVAVVAEAIKGCTILEFNYKSNDGTTRRRKVAPLGVLIGSRRYLVGRDAHDEDGRPKHFRMDRMSDARNTNCPFSRPEAFDIRRFAERAFGVFEREDEFGEVVLRFSAAAASEARSYEFHPSQVVTDLPDGRLEVRFYASGHLEMTWHLYMWGDKVEVVSPDRLREMGANYKRSDFPALP</sequence>
<dbReference type="PANTHER" id="PTHR34580">
    <property type="match status" value="1"/>
</dbReference>
<evidence type="ECO:0000259" key="1">
    <source>
        <dbReference type="Pfam" id="PF13280"/>
    </source>
</evidence>
<proteinExistence type="predicted"/>
<comment type="caution">
    <text evidence="3">The sequence shown here is derived from an EMBL/GenBank/DDBJ whole genome shotgun (WGS) entry which is preliminary data.</text>
</comment>
<dbReference type="RefSeq" id="WP_261517254.1">
    <property type="nucleotide sequence ID" value="NZ_JAODNV010000042.1"/>
</dbReference>
<dbReference type="EMBL" id="JAODNV010000042">
    <property type="protein sequence ID" value="MCT8992311.1"/>
    <property type="molecule type" value="Genomic_DNA"/>
</dbReference>
<protein>
    <submittedName>
        <fullName evidence="3">WYL domain-containing protein</fullName>
    </submittedName>
</protein>
<feature type="domain" description="WCX" evidence="2">
    <location>
        <begin position="251"/>
        <end position="316"/>
    </location>
</feature>
<dbReference type="PROSITE" id="PS52050">
    <property type="entry name" value="WYL"/>
    <property type="match status" value="1"/>
</dbReference>
<reference evidence="3" key="1">
    <citation type="submission" date="2022-08" db="EMBL/GenBank/DDBJ databases">
        <title>Chelativorans sichuanense sp. nov., a paraffin oil-degrading bacterium isolated from a mixture of oil-based drill cuttings and paddy soil.</title>
        <authorList>
            <person name="Yu J."/>
            <person name="Liu H."/>
            <person name="Chen Q."/>
        </authorList>
    </citation>
    <scope>NUCLEOTIDE SEQUENCE</scope>
    <source>
        <strain evidence="3">SCAU 2101</strain>
    </source>
</reference>
<evidence type="ECO:0000259" key="2">
    <source>
        <dbReference type="Pfam" id="PF25583"/>
    </source>
</evidence>
<organism evidence="3 4">
    <name type="scientific">Chelativorans petroleitrophicus</name>
    <dbReference type="NCBI Taxonomy" id="2975484"/>
    <lineage>
        <taxon>Bacteria</taxon>
        <taxon>Pseudomonadati</taxon>
        <taxon>Pseudomonadota</taxon>
        <taxon>Alphaproteobacteria</taxon>
        <taxon>Hyphomicrobiales</taxon>
        <taxon>Phyllobacteriaceae</taxon>
        <taxon>Chelativorans</taxon>
    </lineage>
</organism>
<dbReference type="InterPro" id="IPR051534">
    <property type="entry name" value="CBASS_pafABC_assoc_protein"/>
</dbReference>
<dbReference type="InterPro" id="IPR026881">
    <property type="entry name" value="WYL_dom"/>
</dbReference>
<keyword evidence="4" id="KW-1185">Reference proteome</keyword>
<name>A0A9X2XCE0_9HYPH</name>
<accession>A0A9X2XCE0</accession>
<evidence type="ECO:0000313" key="3">
    <source>
        <dbReference type="EMBL" id="MCT8992311.1"/>
    </source>
</evidence>